<protein>
    <submittedName>
        <fullName evidence="2">Uncharacterized protein</fullName>
    </submittedName>
</protein>
<dbReference type="InterPro" id="IPR058940">
    <property type="entry name" value="mS26_fungi"/>
</dbReference>
<feature type="compositionally biased region" description="Polar residues" evidence="1">
    <location>
        <begin position="60"/>
        <end position="80"/>
    </location>
</feature>
<accession>A0A167QW35</accession>
<dbReference type="Pfam" id="PF26163">
    <property type="entry name" value="mS26"/>
    <property type="match status" value="1"/>
</dbReference>
<feature type="region of interest" description="Disordered" evidence="1">
    <location>
        <begin position="31"/>
        <end position="92"/>
    </location>
</feature>
<gene>
    <name evidence="2" type="ORF">PHYBLDRAFT_61417</name>
</gene>
<evidence type="ECO:0000313" key="2">
    <source>
        <dbReference type="EMBL" id="OAD80367.1"/>
    </source>
</evidence>
<dbReference type="AlphaFoldDB" id="A0A167QW35"/>
<dbReference type="Proteomes" id="UP000077315">
    <property type="component" value="Unassembled WGS sequence"/>
</dbReference>
<organism evidence="2 3">
    <name type="scientific">Phycomyces blakesleeanus (strain ATCC 8743b / DSM 1359 / FGSC 10004 / NBRC 33097 / NRRL 1555)</name>
    <dbReference type="NCBI Taxonomy" id="763407"/>
    <lineage>
        <taxon>Eukaryota</taxon>
        <taxon>Fungi</taxon>
        <taxon>Fungi incertae sedis</taxon>
        <taxon>Mucoromycota</taxon>
        <taxon>Mucoromycotina</taxon>
        <taxon>Mucoromycetes</taxon>
        <taxon>Mucorales</taxon>
        <taxon>Phycomycetaceae</taxon>
        <taxon>Phycomyces</taxon>
    </lineage>
</organism>
<feature type="compositionally biased region" description="Basic residues" evidence="1">
    <location>
        <begin position="82"/>
        <end position="92"/>
    </location>
</feature>
<dbReference type="GeneID" id="29001708"/>
<dbReference type="VEuPathDB" id="FungiDB:PHYBLDRAFT_61417"/>
<reference evidence="3" key="1">
    <citation type="submission" date="2015-06" db="EMBL/GenBank/DDBJ databases">
        <title>Expansion of signal transduction pathways in fungi by whole-genome duplication.</title>
        <authorList>
            <consortium name="DOE Joint Genome Institute"/>
            <person name="Corrochano L.M."/>
            <person name="Kuo A."/>
            <person name="Marcet-Houben M."/>
            <person name="Polaino S."/>
            <person name="Salamov A."/>
            <person name="Villalobos J.M."/>
            <person name="Alvarez M.I."/>
            <person name="Avalos J."/>
            <person name="Benito E.P."/>
            <person name="Benoit I."/>
            <person name="Burger G."/>
            <person name="Camino L.P."/>
            <person name="Canovas D."/>
            <person name="Cerda-Olmedo E."/>
            <person name="Cheng J.-F."/>
            <person name="Dominguez A."/>
            <person name="Elias M."/>
            <person name="Eslava A.P."/>
            <person name="Glaser F."/>
            <person name="Grimwood J."/>
            <person name="Gutierrez G."/>
            <person name="Heitman J."/>
            <person name="Henrissat B."/>
            <person name="Iturriaga E.A."/>
            <person name="Lang B.F."/>
            <person name="Lavin J.L."/>
            <person name="Lee S."/>
            <person name="Li W."/>
            <person name="Lindquist E."/>
            <person name="Lopez-Garcia S."/>
            <person name="Luque E.M."/>
            <person name="Marcos A.T."/>
            <person name="Martin J."/>
            <person name="McCluskey K."/>
            <person name="Medina H.R."/>
            <person name="Miralles-Duran A."/>
            <person name="Miyazaki A."/>
            <person name="Munoz-Torres E."/>
            <person name="Oguiza J.A."/>
            <person name="Ohm R."/>
            <person name="Olmedo M."/>
            <person name="Orejas M."/>
            <person name="Ortiz-Castellanos L."/>
            <person name="Pisabarro A.G."/>
            <person name="Rodriguez-Romero J."/>
            <person name="Ruiz-Herrera J."/>
            <person name="Ruiz-Vazquez R."/>
            <person name="Sanz C."/>
            <person name="Schackwitz W."/>
            <person name="Schmutz J."/>
            <person name="Shahriari M."/>
            <person name="Shelest E."/>
            <person name="Silva-Franco F."/>
            <person name="Soanes D."/>
            <person name="Syed K."/>
            <person name="Tagua V.G."/>
            <person name="Talbot N.J."/>
            <person name="Thon M."/>
            <person name="De vries R.P."/>
            <person name="Wiebenga A."/>
            <person name="Yadav J.S."/>
            <person name="Braun E.L."/>
            <person name="Baker S."/>
            <person name="Garre V."/>
            <person name="Horwitz B."/>
            <person name="Torres-Martinez S."/>
            <person name="Idnurm A."/>
            <person name="Herrera-Estrella A."/>
            <person name="Gabaldon T."/>
            <person name="Grigoriev I.V."/>
        </authorList>
    </citation>
    <scope>NUCLEOTIDE SEQUENCE [LARGE SCALE GENOMIC DNA]</scope>
    <source>
        <strain evidence="3">NRRL 1555(-)</strain>
    </source>
</reference>
<name>A0A167QW35_PHYB8</name>
<sequence length="249" mass="28258">MQRFNRLIQSTTTATTKAHWTPFRLFTTEAESTRPGYAPGFAPPPNSRDTPKLSSKRRNLGTSLPSHLGNASQRTAAETTSPKKHHREELRTRRHQYAQELLEKHGRREAAAAAKRMLNQEKIEAVRAELIKEQEEQKALEDEVVSMLSLNATESLADTRTKRDATRVANRLQFEANQKESRLKLISKLYASTENFVTLDNLDERVDAVVKTKQQLPYAGSLHELLSAQSVDRAEIEKRKEMLKEAVGL</sequence>
<dbReference type="OrthoDB" id="5597211at2759"/>
<proteinExistence type="predicted"/>
<dbReference type="InParanoid" id="A0A167QW35"/>
<evidence type="ECO:0000256" key="1">
    <source>
        <dbReference type="SAM" id="MobiDB-lite"/>
    </source>
</evidence>
<keyword evidence="3" id="KW-1185">Reference proteome</keyword>
<dbReference type="EMBL" id="KV440971">
    <property type="protein sequence ID" value="OAD80367.1"/>
    <property type="molecule type" value="Genomic_DNA"/>
</dbReference>
<evidence type="ECO:0000313" key="3">
    <source>
        <dbReference type="Proteomes" id="UP000077315"/>
    </source>
</evidence>
<dbReference type="RefSeq" id="XP_018298407.1">
    <property type="nucleotide sequence ID" value="XM_018440802.1"/>
</dbReference>